<feature type="disulfide bond" evidence="8">
    <location>
        <begin position="97"/>
        <end position="115"/>
    </location>
</feature>
<dbReference type="InterPro" id="IPR036627">
    <property type="entry name" value="CobW-likC_sf"/>
</dbReference>
<feature type="non-terminal residue" evidence="10">
    <location>
        <position position="621"/>
    </location>
</feature>
<keyword evidence="2" id="KW-0378">Hydrolase</keyword>
<keyword evidence="5" id="KW-0143">Chaperone</keyword>
<evidence type="ECO:0000256" key="6">
    <source>
        <dbReference type="ARBA" id="ARBA00034320"/>
    </source>
</evidence>
<sequence length="621" mass="69266">LPGQTTRVLKQNITNTSMLLVGLIKHAGVYSVLTCGAQCGPSEYLSRRGECCPMCNIGSVVYKDCSEDYSTSCKPCSKGTFMNRPNGLDMCLQCKVCGRGFSFLRECTTMQDTICEVSDGYYCLDYKDGECIHAVEHSKCTPGQHIKTPGTKASDTVCEACTPGFYSPEGVNCTKWTDCSDNNEIEDQEGTSITDVKCKPKGKRYDLLGFLWNLFGSQKVNQTCITIQESVSILSSQMEINVGKVNIYPPLENVVLCVMWGRWFLKTAVVITVQHANLALKEHSLVNLMDFISVSHAKFVAQACIFWQEKSRSAGKTTLLNYILTEQHNKRIAVILNEFGEGNALEKSLAVSQAGELYEEWLELRNGCLCCSVKDNGLKAIENLMEKKGKFDYILLETTGLADPGAVASMFWVDAELGSDLYLDGIITVIDAKFGMQHLTEEKSEGLINEAIRQIALADLTIINKTDLVKEAELSQLRDTVRSINGLVRILETQRSRVDLSQVLDLHSFDPKDSVRLVEKLELMKTTHAHLDKDILTVTFEVPGSVSEDHLNVFIQDLLWEKTFKNKAGLPMNVIRLKGILSLHGKQKKAMLQGVHELYELDETPESWTDGEPKINRLVFI</sequence>
<dbReference type="GO" id="GO:0016787">
    <property type="term" value="F:hydrolase activity"/>
    <property type="evidence" value="ECO:0007669"/>
    <property type="project" value="UniProtKB-KW"/>
</dbReference>
<feature type="repeat" description="TNFR-Cys" evidence="8">
    <location>
        <begin position="75"/>
        <end position="115"/>
    </location>
</feature>
<dbReference type="Gene3D" id="3.40.50.300">
    <property type="entry name" value="P-loop containing nucleotide triphosphate hydrolases"/>
    <property type="match status" value="1"/>
</dbReference>
<evidence type="ECO:0000256" key="3">
    <source>
        <dbReference type="ARBA" id="ARBA00022833"/>
    </source>
</evidence>
<dbReference type="Proteomes" id="UP000727407">
    <property type="component" value="Unassembled WGS sequence"/>
</dbReference>
<dbReference type="CDD" id="cd13405">
    <property type="entry name" value="TNFRSF14_teleost"/>
    <property type="match status" value="1"/>
</dbReference>
<comment type="similarity">
    <text evidence="6">Belongs to the SIMIBI class G3E GTPase family. ZNG1 subfamily.</text>
</comment>
<name>A0A8J4UMY6_CLAMG</name>
<feature type="non-terminal residue" evidence="10">
    <location>
        <position position="1"/>
    </location>
</feature>
<evidence type="ECO:0000259" key="9">
    <source>
        <dbReference type="PROSITE" id="PS50050"/>
    </source>
</evidence>
<dbReference type="CDD" id="cd00185">
    <property type="entry name" value="TNFRSF"/>
    <property type="match status" value="1"/>
</dbReference>
<protein>
    <submittedName>
        <fullName evidence="10">COBW domain-containing protein 1-like</fullName>
    </submittedName>
</protein>
<dbReference type="Pfam" id="PF07683">
    <property type="entry name" value="CobW_C"/>
    <property type="match status" value="1"/>
</dbReference>
<dbReference type="SMART" id="SM00208">
    <property type="entry name" value="TNFR"/>
    <property type="match status" value="4"/>
</dbReference>
<keyword evidence="3" id="KW-0862">Zinc</keyword>
<feature type="domain" description="TNFR-Cys" evidence="9">
    <location>
        <begin position="75"/>
        <end position="115"/>
    </location>
</feature>
<dbReference type="InterPro" id="IPR003495">
    <property type="entry name" value="CobW/HypB/UreG_nucleotide-bd"/>
</dbReference>
<evidence type="ECO:0000313" key="10">
    <source>
        <dbReference type="EMBL" id="KAF5906264.1"/>
    </source>
</evidence>
<evidence type="ECO:0000256" key="7">
    <source>
        <dbReference type="ARBA" id="ARBA00049117"/>
    </source>
</evidence>
<dbReference type="SUPFAM" id="SSF90002">
    <property type="entry name" value="Hypothetical protein YjiA, C-terminal domain"/>
    <property type="match status" value="1"/>
</dbReference>
<keyword evidence="8" id="KW-1015">Disulfide bond</keyword>
<dbReference type="GO" id="GO:0005525">
    <property type="term" value="F:GTP binding"/>
    <property type="evidence" value="ECO:0007669"/>
    <property type="project" value="UniProtKB-KW"/>
</dbReference>
<dbReference type="PANTHER" id="PTHR13748">
    <property type="entry name" value="COBW-RELATED"/>
    <property type="match status" value="1"/>
</dbReference>
<dbReference type="Gene3D" id="2.10.50.10">
    <property type="entry name" value="Tumor Necrosis Factor Receptor, subunit A, domain 2"/>
    <property type="match status" value="3"/>
</dbReference>
<dbReference type="Pfam" id="PF02492">
    <property type="entry name" value="cobW"/>
    <property type="match status" value="1"/>
</dbReference>
<dbReference type="InterPro" id="IPR001368">
    <property type="entry name" value="TNFR/NGFR_Cys_rich_reg"/>
</dbReference>
<dbReference type="InterPro" id="IPR027417">
    <property type="entry name" value="P-loop_NTPase"/>
</dbReference>
<reference evidence="10" key="1">
    <citation type="submission" date="2020-07" db="EMBL/GenBank/DDBJ databases">
        <title>Clarias magur genome sequencing, assembly and annotation.</title>
        <authorList>
            <person name="Kushwaha B."/>
            <person name="Kumar R."/>
            <person name="Das P."/>
            <person name="Joshi C.G."/>
            <person name="Kumar D."/>
            <person name="Nagpure N.S."/>
            <person name="Pandey M."/>
            <person name="Agarwal S."/>
            <person name="Srivastava S."/>
            <person name="Singh M."/>
            <person name="Sahoo L."/>
            <person name="Jayasankar P."/>
            <person name="Meher P.K."/>
            <person name="Koringa P.G."/>
            <person name="Iquebal M.A."/>
            <person name="Das S.P."/>
            <person name="Bit A."/>
            <person name="Patnaik S."/>
            <person name="Patel N."/>
            <person name="Shah T.M."/>
            <person name="Hinsu A."/>
            <person name="Jena J.K."/>
        </authorList>
    </citation>
    <scope>NUCLEOTIDE SEQUENCE</scope>
    <source>
        <strain evidence="10">CIFAMagur01</strain>
        <tissue evidence="10">Testis</tissue>
    </source>
</reference>
<evidence type="ECO:0000256" key="2">
    <source>
        <dbReference type="ARBA" id="ARBA00022801"/>
    </source>
</evidence>
<dbReference type="PROSITE" id="PS50050">
    <property type="entry name" value="TNFR_NGFR_2"/>
    <property type="match status" value="1"/>
</dbReference>
<dbReference type="FunFam" id="2.10.50.10:FF:000007">
    <property type="entry name" value="TNF receptor superfamily member 14"/>
    <property type="match status" value="1"/>
</dbReference>
<dbReference type="OrthoDB" id="258627at2759"/>
<dbReference type="InterPro" id="IPR011629">
    <property type="entry name" value="CobW-like_C"/>
</dbReference>
<feature type="disulfide bond" evidence="8">
    <location>
        <begin position="94"/>
        <end position="107"/>
    </location>
</feature>
<evidence type="ECO:0000313" key="11">
    <source>
        <dbReference type="Proteomes" id="UP000727407"/>
    </source>
</evidence>
<dbReference type="PROSITE" id="PS00652">
    <property type="entry name" value="TNFR_NGFR_1"/>
    <property type="match status" value="1"/>
</dbReference>
<comment type="caution">
    <text evidence="10">The sequence shown here is derived from an EMBL/GenBank/DDBJ whole genome shotgun (WGS) entry which is preliminary data.</text>
</comment>
<dbReference type="GO" id="GO:0005737">
    <property type="term" value="C:cytoplasm"/>
    <property type="evidence" value="ECO:0007669"/>
    <property type="project" value="TreeGrafter"/>
</dbReference>
<keyword evidence="11" id="KW-1185">Reference proteome</keyword>
<dbReference type="PANTHER" id="PTHR13748:SF31">
    <property type="entry name" value="ZINC-REGULATED GTPASE METALLOPROTEIN ACTIVATOR 1A-RELATED"/>
    <property type="match status" value="1"/>
</dbReference>
<dbReference type="AlphaFoldDB" id="A0A8J4UMY6"/>
<organism evidence="10 11">
    <name type="scientific">Clarias magur</name>
    <name type="common">Asian catfish</name>
    <name type="synonym">Macropteronotus magur</name>
    <dbReference type="NCBI Taxonomy" id="1594786"/>
    <lineage>
        <taxon>Eukaryota</taxon>
        <taxon>Metazoa</taxon>
        <taxon>Chordata</taxon>
        <taxon>Craniata</taxon>
        <taxon>Vertebrata</taxon>
        <taxon>Euteleostomi</taxon>
        <taxon>Actinopterygii</taxon>
        <taxon>Neopterygii</taxon>
        <taxon>Teleostei</taxon>
        <taxon>Ostariophysi</taxon>
        <taxon>Siluriformes</taxon>
        <taxon>Clariidae</taxon>
        <taxon>Clarias</taxon>
    </lineage>
</organism>
<dbReference type="CDD" id="cd03112">
    <property type="entry name" value="CobW-like"/>
    <property type="match status" value="1"/>
</dbReference>
<proteinExistence type="inferred from homology"/>
<dbReference type="SUPFAM" id="SSF52540">
    <property type="entry name" value="P-loop containing nucleoside triphosphate hydrolases"/>
    <property type="match status" value="1"/>
</dbReference>
<dbReference type="Gene3D" id="3.30.1220.10">
    <property type="entry name" value="CobW-like, C-terminal domain"/>
    <property type="match status" value="1"/>
</dbReference>
<dbReference type="EMBL" id="QNUK01000035">
    <property type="protein sequence ID" value="KAF5906264.1"/>
    <property type="molecule type" value="Genomic_DNA"/>
</dbReference>
<evidence type="ECO:0000256" key="4">
    <source>
        <dbReference type="ARBA" id="ARBA00023134"/>
    </source>
</evidence>
<dbReference type="SUPFAM" id="SSF57586">
    <property type="entry name" value="TNF receptor-like"/>
    <property type="match status" value="2"/>
</dbReference>
<feature type="disulfide bond" evidence="8">
    <location>
        <begin position="76"/>
        <end position="91"/>
    </location>
</feature>
<evidence type="ECO:0000256" key="5">
    <source>
        <dbReference type="ARBA" id="ARBA00023186"/>
    </source>
</evidence>
<keyword evidence="1" id="KW-0547">Nucleotide-binding</keyword>
<gene>
    <name evidence="10" type="primary">cbwd</name>
    <name evidence="10" type="ORF">DAT39_004068</name>
</gene>
<evidence type="ECO:0000256" key="8">
    <source>
        <dbReference type="PROSITE-ProRule" id="PRU00206"/>
    </source>
</evidence>
<dbReference type="InterPro" id="IPR051316">
    <property type="entry name" value="Zinc-reg_GTPase_activator"/>
</dbReference>
<accession>A0A8J4UMY6</accession>
<dbReference type="Pfam" id="PF00020">
    <property type="entry name" value="TNFR_c6"/>
    <property type="match status" value="1"/>
</dbReference>
<keyword evidence="4" id="KW-0342">GTP-binding</keyword>
<comment type="catalytic activity">
    <reaction evidence="7">
        <text>GTP + H2O = GDP + phosphate + H(+)</text>
        <dbReference type="Rhea" id="RHEA:19669"/>
        <dbReference type="ChEBI" id="CHEBI:15377"/>
        <dbReference type="ChEBI" id="CHEBI:15378"/>
        <dbReference type="ChEBI" id="CHEBI:37565"/>
        <dbReference type="ChEBI" id="CHEBI:43474"/>
        <dbReference type="ChEBI" id="CHEBI:58189"/>
    </reaction>
    <physiologicalReaction direction="left-to-right" evidence="7">
        <dbReference type="Rhea" id="RHEA:19670"/>
    </physiologicalReaction>
</comment>
<evidence type="ECO:0000256" key="1">
    <source>
        <dbReference type="ARBA" id="ARBA00022741"/>
    </source>
</evidence>